<reference evidence="3" key="1">
    <citation type="journal article" date="2019" name="Int. J. Syst. Evol. Microbiol.">
        <title>The Global Catalogue of Microorganisms (GCM) 10K type strain sequencing project: providing services to taxonomists for standard genome sequencing and annotation.</title>
        <authorList>
            <consortium name="The Broad Institute Genomics Platform"/>
            <consortium name="The Broad Institute Genome Sequencing Center for Infectious Disease"/>
            <person name="Wu L."/>
            <person name="Ma J."/>
        </authorList>
    </citation>
    <scope>NUCLEOTIDE SEQUENCE [LARGE SCALE GENOMIC DNA]</scope>
    <source>
        <strain evidence="3">JCM 17695</strain>
    </source>
</reference>
<name>A0ABW2TPX2_9PSEU</name>
<gene>
    <name evidence="2" type="ORF">ACFQV2_17585</name>
</gene>
<accession>A0ABW2TPX2</accession>
<proteinExistence type="predicted"/>
<sequence>MTRTLVAAVLAAAAGVSCAVAPASPPPPAPTTTPEATAVTGSGRVISRSDVGGLPDSPVESGSVLVVPADKAAALVSLAGAGDLAHASFAVSDADARGLGAAVVPIGADGRFALPDAPGRYLVCLADTFPDHEPGPPYSVVGCAAAELPAPGLTVSFGEGGVQAGS</sequence>
<keyword evidence="1" id="KW-0732">Signal</keyword>
<feature type="signal peptide" evidence="1">
    <location>
        <begin position="1"/>
        <end position="19"/>
    </location>
</feature>
<evidence type="ECO:0000256" key="1">
    <source>
        <dbReference type="SAM" id="SignalP"/>
    </source>
</evidence>
<comment type="caution">
    <text evidence="2">The sequence shown here is derived from an EMBL/GenBank/DDBJ whole genome shotgun (WGS) entry which is preliminary data.</text>
</comment>
<evidence type="ECO:0000313" key="2">
    <source>
        <dbReference type="EMBL" id="MFC7615055.1"/>
    </source>
</evidence>
<dbReference type="PROSITE" id="PS51257">
    <property type="entry name" value="PROKAR_LIPOPROTEIN"/>
    <property type="match status" value="1"/>
</dbReference>
<protein>
    <recommendedName>
        <fullName evidence="4">Lipoprotein</fullName>
    </recommendedName>
</protein>
<organism evidence="2 3">
    <name type="scientific">Actinokineospora soli</name>
    <dbReference type="NCBI Taxonomy" id="1048753"/>
    <lineage>
        <taxon>Bacteria</taxon>
        <taxon>Bacillati</taxon>
        <taxon>Actinomycetota</taxon>
        <taxon>Actinomycetes</taxon>
        <taxon>Pseudonocardiales</taxon>
        <taxon>Pseudonocardiaceae</taxon>
        <taxon>Actinokineospora</taxon>
    </lineage>
</organism>
<dbReference type="Proteomes" id="UP001596512">
    <property type="component" value="Unassembled WGS sequence"/>
</dbReference>
<evidence type="ECO:0000313" key="3">
    <source>
        <dbReference type="Proteomes" id="UP001596512"/>
    </source>
</evidence>
<keyword evidence="3" id="KW-1185">Reference proteome</keyword>
<evidence type="ECO:0008006" key="4">
    <source>
        <dbReference type="Google" id="ProtNLM"/>
    </source>
</evidence>
<dbReference type="EMBL" id="JBHTEY010000004">
    <property type="protein sequence ID" value="MFC7615055.1"/>
    <property type="molecule type" value="Genomic_DNA"/>
</dbReference>
<feature type="chain" id="PRO_5045536132" description="Lipoprotein" evidence="1">
    <location>
        <begin position="20"/>
        <end position="166"/>
    </location>
</feature>